<evidence type="ECO:0000313" key="7">
    <source>
        <dbReference type="Proteomes" id="UP000886653"/>
    </source>
</evidence>
<dbReference type="Pfam" id="PF00125">
    <property type="entry name" value="Histone"/>
    <property type="match status" value="1"/>
</dbReference>
<organism evidence="6 7">
    <name type="scientific">Cronartium quercuum f. sp. fusiforme G11</name>
    <dbReference type="NCBI Taxonomy" id="708437"/>
    <lineage>
        <taxon>Eukaryota</taxon>
        <taxon>Fungi</taxon>
        <taxon>Dikarya</taxon>
        <taxon>Basidiomycota</taxon>
        <taxon>Pucciniomycotina</taxon>
        <taxon>Pucciniomycetes</taxon>
        <taxon>Pucciniales</taxon>
        <taxon>Coleosporiaceae</taxon>
        <taxon>Cronartium</taxon>
    </lineage>
</organism>
<keyword evidence="3" id="KW-0158">Chromosome</keyword>
<accession>A0A9P6TE74</accession>
<keyword evidence="4" id="KW-0544">Nucleosome core</keyword>
<dbReference type="GO" id="GO:0003677">
    <property type="term" value="F:DNA binding"/>
    <property type="evidence" value="ECO:0007669"/>
    <property type="project" value="InterPro"/>
</dbReference>
<dbReference type="Proteomes" id="UP000886653">
    <property type="component" value="Unassembled WGS sequence"/>
</dbReference>
<dbReference type="SUPFAM" id="SSF47113">
    <property type="entry name" value="Histone-fold"/>
    <property type="match status" value="1"/>
</dbReference>
<dbReference type="Gene3D" id="1.10.20.10">
    <property type="entry name" value="Histone, subunit A"/>
    <property type="match status" value="1"/>
</dbReference>
<dbReference type="SMART" id="SM00428">
    <property type="entry name" value="H3"/>
    <property type="match status" value="1"/>
</dbReference>
<evidence type="ECO:0000256" key="4">
    <source>
        <dbReference type="ARBA" id="ARBA00023269"/>
    </source>
</evidence>
<dbReference type="GO" id="GO:0000786">
    <property type="term" value="C:nucleosome"/>
    <property type="evidence" value="ECO:0007669"/>
    <property type="project" value="UniProtKB-KW"/>
</dbReference>
<feature type="non-terminal residue" evidence="6">
    <location>
        <position position="1"/>
    </location>
</feature>
<dbReference type="GO" id="GO:0046982">
    <property type="term" value="F:protein heterodimerization activity"/>
    <property type="evidence" value="ECO:0007669"/>
    <property type="project" value="InterPro"/>
</dbReference>
<feature type="domain" description="Core Histone H2A/H2B/H3" evidence="5">
    <location>
        <begin position="2"/>
        <end position="94"/>
    </location>
</feature>
<comment type="subcellular location">
    <subcellularLocation>
        <location evidence="1">Chromosome</location>
    </subcellularLocation>
</comment>
<protein>
    <recommendedName>
        <fullName evidence="5">Core Histone H2A/H2B/H3 domain-containing protein</fullName>
    </recommendedName>
</protein>
<proteinExistence type="inferred from homology"/>
<evidence type="ECO:0000256" key="3">
    <source>
        <dbReference type="ARBA" id="ARBA00022454"/>
    </source>
</evidence>
<reference evidence="6" key="1">
    <citation type="submission" date="2013-11" db="EMBL/GenBank/DDBJ databases">
        <title>Genome sequence of the fusiform rust pathogen reveals effectors for host alternation and coevolution with pine.</title>
        <authorList>
            <consortium name="DOE Joint Genome Institute"/>
            <person name="Smith K."/>
            <person name="Pendleton A."/>
            <person name="Kubisiak T."/>
            <person name="Anderson C."/>
            <person name="Salamov A."/>
            <person name="Aerts A."/>
            <person name="Riley R."/>
            <person name="Clum A."/>
            <person name="Lindquist E."/>
            <person name="Ence D."/>
            <person name="Campbell M."/>
            <person name="Kronenberg Z."/>
            <person name="Feau N."/>
            <person name="Dhillon B."/>
            <person name="Hamelin R."/>
            <person name="Burleigh J."/>
            <person name="Smith J."/>
            <person name="Yandell M."/>
            <person name="Nelson C."/>
            <person name="Grigoriev I."/>
            <person name="Davis J."/>
        </authorList>
    </citation>
    <scope>NUCLEOTIDE SEQUENCE</scope>
    <source>
        <strain evidence="6">G11</strain>
    </source>
</reference>
<dbReference type="PANTHER" id="PTHR11426">
    <property type="entry name" value="HISTONE H3"/>
    <property type="match status" value="1"/>
</dbReference>
<evidence type="ECO:0000259" key="5">
    <source>
        <dbReference type="Pfam" id="PF00125"/>
    </source>
</evidence>
<evidence type="ECO:0000256" key="1">
    <source>
        <dbReference type="ARBA" id="ARBA00004286"/>
    </source>
</evidence>
<dbReference type="InterPro" id="IPR007125">
    <property type="entry name" value="H2A/H2B/H3"/>
</dbReference>
<evidence type="ECO:0000256" key="2">
    <source>
        <dbReference type="ARBA" id="ARBA00010343"/>
    </source>
</evidence>
<comment type="caution">
    <text evidence="6">The sequence shown here is derived from an EMBL/GenBank/DDBJ whole genome shotgun (WGS) entry which is preliminary data.</text>
</comment>
<name>A0A9P6TE74_9BASI</name>
<dbReference type="GO" id="GO:0030527">
    <property type="term" value="F:structural constituent of chromatin"/>
    <property type="evidence" value="ECO:0007669"/>
    <property type="project" value="InterPro"/>
</dbReference>
<dbReference type="AlphaFoldDB" id="A0A9P6TE74"/>
<keyword evidence="4" id="KW-0238">DNA-binding</keyword>
<keyword evidence="7" id="KW-1185">Reference proteome</keyword>
<comment type="similarity">
    <text evidence="2">Belongs to the histone H3 family.</text>
</comment>
<dbReference type="InterPro" id="IPR000164">
    <property type="entry name" value="Histone_H3/CENP-A"/>
</dbReference>
<dbReference type="InterPro" id="IPR009072">
    <property type="entry name" value="Histone-fold"/>
</dbReference>
<sequence length="99" mass="11546">RPGSVAIREIKYYQRTTHLLIQRLPYSSMMHLIQEILEYGPLASHKRFQRAAVEAIHLACEDYLTGLFMDATDCMIHACRVTLKKEDLKLAYKLRHSLN</sequence>
<dbReference type="EMBL" id="MU167235">
    <property type="protein sequence ID" value="KAG0148554.1"/>
    <property type="molecule type" value="Genomic_DNA"/>
</dbReference>
<evidence type="ECO:0000313" key="6">
    <source>
        <dbReference type="EMBL" id="KAG0148554.1"/>
    </source>
</evidence>
<dbReference type="OrthoDB" id="842664at2759"/>
<gene>
    <name evidence="6" type="ORF">CROQUDRAFT_41246</name>
</gene>